<protein>
    <submittedName>
        <fullName evidence="1">Uncharacterized protein</fullName>
    </submittedName>
</protein>
<evidence type="ECO:0000313" key="1">
    <source>
        <dbReference type="EMBL" id="QTN36001.1"/>
    </source>
</evidence>
<sequence length="56" mass="6061">MKIGAKILRAQNSVLAKIAYSIVLADSVLRADLTWDVGSLIILRVCTTSGPFMVKL</sequence>
<organism evidence="1 2">
    <name type="scientific">Cognatishimia activa</name>
    <dbReference type="NCBI Taxonomy" id="1715691"/>
    <lineage>
        <taxon>Bacteria</taxon>
        <taxon>Pseudomonadati</taxon>
        <taxon>Pseudomonadota</taxon>
        <taxon>Alphaproteobacteria</taxon>
        <taxon>Rhodobacterales</taxon>
        <taxon>Paracoccaceae</taxon>
        <taxon>Cognatishimia</taxon>
    </lineage>
</organism>
<dbReference type="AlphaFoldDB" id="A0A975EPR7"/>
<dbReference type="EMBL" id="CP060010">
    <property type="protein sequence ID" value="QTN36001.1"/>
    <property type="molecule type" value="Genomic_DNA"/>
</dbReference>
<dbReference type="Proteomes" id="UP000665026">
    <property type="component" value="Chromosome"/>
</dbReference>
<dbReference type="RefSeq" id="WP_209356705.1">
    <property type="nucleotide sequence ID" value="NZ_CP060010.1"/>
</dbReference>
<accession>A0A975EPR7</accession>
<gene>
    <name evidence="1" type="ORF">HZ995_00265</name>
</gene>
<evidence type="ECO:0000313" key="2">
    <source>
        <dbReference type="Proteomes" id="UP000665026"/>
    </source>
</evidence>
<name>A0A975EPR7_9RHOB</name>
<reference evidence="1" key="1">
    <citation type="submission" date="2020-07" db="EMBL/GenBank/DDBJ databases">
        <title>Genome sequences of bacteria associated with the marine, planktonic diatom Thalassiosira profunda strain ECT2AJA-044.</title>
        <authorList>
            <person name="Gargas C.B."/>
            <person name="Roberts W.R."/>
            <person name="Alverson A.J."/>
        </authorList>
    </citation>
    <scope>NUCLEOTIDE SEQUENCE</scope>
    <source>
        <strain evidence="1">ECT2AJA-044</strain>
    </source>
</reference>
<dbReference type="KEGG" id="cact:HZ995_00265"/>
<proteinExistence type="predicted"/>